<dbReference type="RefSeq" id="WP_303522654.1">
    <property type="nucleotide sequence ID" value="NZ_JAUOQO010000851.1"/>
</dbReference>
<comment type="caution">
    <text evidence="1">The sequence shown here is derived from an EMBL/GenBank/DDBJ whole genome shotgun (WGS) entry which is preliminary data.</text>
</comment>
<protein>
    <submittedName>
        <fullName evidence="1">Uncharacterized protein</fullName>
    </submittedName>
</protein>
<dbReference type="AlphaFoldDB" id="A0AAW7YWD8"/>
<feature type="non-terminal residue" evidence="1">
    <location>
        <position position="80"/>
    </location>
</feature>
<reference evidence="1" key="1">
    <citation type="submission" date="2023-07" db="EMBL/GenBank/DDBJ databases">
        <title>Genome content predicts the carbon catabolic preferences of heterotrophic bacteria.</title>
        <authorList>
            <person name="Gralka M."/>
        </authorList>
    </citation>
    <scope>NUCLEOTIDE SEQUENCE</scope>
    <source>
        <strain evidence="1">E2R20</strain>
    </source>
</reference>
<dbReference type="EMBL" id="JAUOQO010000851">
    <property type="protein sequence ID" value="MDO6575549.1"/>
    <property type="molecule type" value="Genomic_DNA"/>
</dbReference>
<feature type="non-terminal residue" evidence="1">
    <location>
        <position position="1"/>
    </location>
</feature>
<evidence type="ECO:0000313" key="1">
    <source>
        <dbReference type="EMBL" id="MDO6575549.1"/>
    </source>
</evidence>
<keyword evidence="2" id="KW-1185">Reference proteome</keyword>
<proteinExistence type="predicted"/>
<gene>
    <name evidence="1" type="ORF">Q4528_15665</name>
</gene>
<organism evidence="1 2">
    <name type="scientific">Staphylococcus pasteuri_A</name>
    <dbReference type="NCBI Taxonomy" id="3062664"/>
    <lineage>
        <taxon>Bacteria</taxon>
        <taxon>Bacillati</taxon>
        <taxon>Bacillota</taxon>
        <taxon>Bacilli</taxon>
        <taxon>Bacillales</taxon>
        <taxon>Staphylococcaceae</taxon>
        <taxon>Staphylococcus</taxon>
    </lineage>
</organism>
<accession>A0AAW7YWD8</accession>
<name>A0AAW7YWD8_9STAP</name>
<evidence type="ECO:0000313" key="2">
    <source>
        <dbReference type="Proteomes" id="UP001170310"/>
    </source>
</evidence>
<sequence length="80" mass="8963">AQAWNAAFPDLMAMSFEKLIQAGDIVAEFNRLLGIPVDGLEPVSRANEGMPVDLVILKRTLHLKKTNRDELRSMLEKLES</sequence>
<dbReference type="Proteomes" id="UP001170310">
    <property type="component" value="Unassembled WGS sequence"/>
</dbReference>